<dbReference type="AlphaFoldDB" id="A0A382PAD2"/>
<dbReference type="GO" id="GO:0008081">
    <property type="term" value="F:phosphoric diester hydrolase activity"/>
    <property type="evidence" value="ECO:0007669"/>
    <property type="project" value="InterPro"/>
</dbReference>
<dbReference type="PANTHER" id="PTHR43805:SF1">
    <property type="entry name" value="GP-PDE DOMAIN-CONTAINING PROTEIN"/>
    <property type="match status" value="1"/>
</dbReference>
<evidence type="ECO:0000313" key="2">
    <source>
        <dbReference type="EMBL" id="SVC69688.1"/>
    </source>
</evidence>
<sequence>MTSLLNPKSLPFLDNPGPIPFAHRGGAGVFPENTLPAFQNAVDMGYKYIETDVHSSKDGIVFAFHDDSLDRVTGHIGKISDLTSKEISKIEISGFAKIPTLLELLEAFPEVKINIDPKADSVVPPLINLLKHTNSVSRVCIGSFSDKRIKQIRKELGSRLCVSAGPKAVMKFWAGKFCFSSSKTYYHCLQVPQRSGPVKIVTPAFIEKAHSRGLQVHVWTVDDHKEITELLDLGVDGLMTDEPSIL</sequence>
<dbReference type="EMBL" id="UINC01105620">
    <property type="protein sequence ID" value="SVC69688.1"/>
    <property type="molecule type" value="Genomic_DNA"/>
</dbReference>
<dbReference type="Gene3D" id="3.20.20.190">
    <property type="entry name" value="Phosphatidylinositol (PI) phosphodiesterase"/>
    <property type="match status" value="1"/>
</dbReference>
<proteinExistence type="predicted"/>
<organism evidence="2">
    <name type="scientific">marine metagenome</name>
    <dbReference type="NCBI Taxonomy" id="408172"/>
    <lineage>
        <taxon>unclassified sequences</taxon>
        <taxon>metagenomes</taxon>
        <taxon>ecological metagenomes</taxon>
    </lineage>
</organism>
<feature type="domain" description="GP-PDE" evidence="1">
    <location>
        <begin position="18"/>
        <end position="246"/>
    </location>
</feature>
<accession>A0A382PAD2</accession>
<name>A0A382PAD2_9ZZZZ</name>
<dbReference type="CDD" id="cd08561">
    <property type="entry name" value="GDPD_cytoplasmic_ScUgpQ2_like"/>
    <property type="match status" value="1"/>
</dbReference>
<dbReference type="InterPro" id="IPR030395">
    <property type="entry name" value="GP_PDE_dom"/>
</dbReference>
<evidence type="ECO:0000259" key="1">
    <source>
        <dbReference type="PROSITE" id="PS51704"/>
    </source>
</evidence>
<dbReference type="PANTHER" id="PTHR43805">
    <property type="entry name" value="GLYCEROPHOSPHORYL DIESTER PHOSPHODIESTERASE"/>
    <property type="match status" value="1"/>
</dbReference>
<feature type="non-terminal residue" evidence="2">
    <location>
        <position position="246"/>
    </location>
</feature>
<protein>
    <recommendedName>
        <fullName evidence="1">GP-PDE domain-containing protein</fullName>
    </recommendedName>
</protein>
<dbReference type="GO" id="GO:0006629">
    <property type="term" value="P:lipid metabolic process"/>
    <property type="evidence" value="ECO:0007669"/>
    <property type="project" value="InterPro"/>
</dbReference>
<dbReference type="PROSITE" id="PS51704">
    <property type="entry name" value="GP_PDE"/>
    <property type="match status" value="1"/>
</dbReference>
<dbReference type="InterPro" id="IPR017946">
    <property type="entry name" value="PLC-like_Pdiesterase_TIM-brl"/>
</dbReference>
<gene>
    <name evidence="2" type="ORF">METZ01_LOCUS322542</name>
</gene>
<dbReference type="SUPFAM" id="SSF51695">
    <property type="entry name" value="PLC-like phosphodiesterases"/>
    <property type="match status" value="1"/>
</dbReference>
<dbReference type="Pfam" id="PF03009">
    <property type="entry name" value="GDPD"/>
    <property type="match status" value="1"/>
</dbReference>
<reference evidence="2" key="1">
    <citation type="submission" date="2018-05" db="EMBL/GenBank/DDBJ databases">
        <authorList>
            <person name="Lanie J.A."/>
            <person name="Ng W.-L."/>
            <person name="Kazmierczak K.M."/>
            <person name="Andrzejewski T.M."/>
            <person name="Davidsen T.M."/>
            <person name="Wayne K.J."/>
            <person name="Tettelin H."/>
            <person name="Glass J.I."/>
            <person name="Rusch D."/>
            <person name="Podicherti R."/>
            <person name="Tsui H.-C.T."/>
            <person name="Winkler M.E."/>
        </authorList>
    </citation>
    <scope>NUCLEOTIDE SEQUENCE</scope>
</reference>